<gene>
    <name evidence="2" type="ORF">AVDCRST_MAG19-2364</name>
</gene>
<dbReference type="EMBL" id="CADCWL010000113">
    <property type="protein sequence ID" value="CAA9567118.1"/>
    <property type="molecule type" value="Genomic_DNA"/>
</dbReference>
<organism evidence="2">
    <name type="scientific">uncultured Thermomicrobiales bacterium</name>
    <dbReference type="NCBI Taxonomy" id="1645740"/>
    <lineage>
        <taxon>Bacteria</taxon>
        <taxon>Pseudomonadati</taxon>
        <taxon>Thermomicrobiota</taxon>
        <taxon>Thermomicrobia</taxon>
        <taxon>Thermomicrobiales</taxon>
        <taxon>environmental samples</taxon>
    </lineage>
</organism>
<dbReference type="Gene3D" id="1.10.10.1100">
    <property type="entry name" value="BFD-like [2Fe-2S]-binding domain"/>
    <property type="match status" value="1"/>
</dbReference>
<dbReference type="InterPro" id="IPR052745">
    <property type="entry name" value="G3P_Oxidase/Oxidoreductase"/>
</dbReference>
<name>A0A6J4V853_9BACT</name>
<dbReference type="InterPro" id="IPR007419">
    <property type="entry name" value="BFD-like_2Fe2S-bd_dom"/>
</dbReference>
<dbReference type="AlphaFoldDB" id="A0A6J4V853"/>
<dbReference type="CDD" id="cd19946">
    <property type="entry name" value="GlpA-like_Fer2_BFD-like"/>
    <property type="match status" value="1"/>
</dbReference>
<protein>
    <recommendedName>
        <fullName evidence="1">BFD-like [2Fe-2S]-binding domain-containing protein</fullName>
    </recommendedName>
</protein>
<dbReference type="PANTHER" id="PTHR42720">
    <property type="entry name" value="GLYCEROL-3-PHOSPHATE DEHYDROGENASE"/>
    <property type="match status" value="1"/>
</dbReference>
<dbReference type="PANTHER" id="PTHR42720:SF1">
    <property type="entry name" value="GLYCEROL 3-PHOSPHATE OXIDASE"/>
    <property type="match status" value="1"/>
</dbReference>
<evidence type="ECO:0000313" key="2">
    <source>
        <dbReference type="EMBL" id="CAA9567118.1"/>
    </source>
</evidence>
<dbReference type="Pfam" id="PF04324">
    <property type="entry name" value="Fer2_BFD"/>
    <property type="match status" value="1"/>
</dbReference>
<dbReference type="InterPro" id="IPR041854">
    <property type="entry name" value="BFD-like_2Fe2S-bd_dom_sf"/>
</dbReference>
<proteinExistence type="predicted"/>
<accession>A0A6J4V853</accession>
<reference evidence="2" key="1">
    <citation type="submission" date="2020-02" db="EMBL/GenBank/DDBJ databases">
        <authorList>
            <person name="Meier V. D."/>
        </authorList>
    </citation>
    <scope>NUCLEOTIDE SEQUENCE</scope>
    <source>
        <strain evidence="2">AVDCRST_MAG19</strain>
    </source>
</reference>
<feature type="domain" description="BFD-like [2Fe-2S]-binding" evidence="1">
    <location>
        <begin position="13"/>
        <end position="63"/>
    </location>
</feature>
<sequence length="97" mass="10197">MSDRSDARPPRQVCRCEEIGDDEIRGAVAAGARGVNDVKRATRAGMGACQGIYCVPAIAALVAAETGLPMERIAPMTARPPARLLPLERLAEPDAPS</sequence>
<evidence type="ECO:0000259" key="1">
    <source>
        <dbReference type="Pfam" id="PF04324"/>
    </source>
</evidence>